<keyword evidence="2" id="KW-0812">Transmembrane</keyword>
<name>A0A0E1XCN7_STAAU</name>
<dbReference type="HOGENOM" id="CLU_182339_0_0_9"/>
<feature type="transmembrane region" description="Helical" evidence="2">
    <location>
        <begin position="69"/>
        <end position="88"/>
    </location>
</feature>
<accession>A0A0E1XCN7</accession>
<feature type="region of interest" description="Disordered" evidence="1">
    <location>
        <begin position="1"/>
        <end position="37"/>
    </location>
</feature>
<sequence>MTKETDNKKTVATSDNKDTQQQNQPEEDERQGLNGYRKTDLDLEIEQELREMMKTGENETKNDYKKFKVFSLISTLIIVILAIIRFVHKMM</sequence>
<evidence type="ECO:0000256" key="1">
    <source>
        <dbReference type="SAM" id="MobiDB-lite"/>
    </source>
</evidence>
<evidence type="ECO:0000313" key="3">
    <source>
        <dbReference type="EMBL" id="EFH96558.1"/>
    </source>
</evidence>
<keyword evidence="2" id="KW-1133">Transmembrane helix</keyword>
<reference evidence="3" key="1">
    <citation type="submission" date="2010-05" db="EMBL/GenBank/DDBJ databases">
        <authorList>
            <person name="Muzny D."/>
            <person name="Qin X."/>
            <person name="Buhay C."/>
            <person name="Dugan-Rocha S."/>
            <person name="Ding Y."/>
            <person name="Chen G."/>
            <person name="Hawes A."/>
            <person name="Holder M."/>
            <person name="Jhangiani S."/>
            <person name="Johnson A."/>
            <person name="Khan Z."/>
            <person name="Li Z."/>
            <person name="Liu W."/>
            <person name="Liu X."/>
            <person name="Perez L."/>
            <person name="Shen H."/>
            <person name="Wang Q."/>
            <person name="Watt J."/>
            <person name="Xi L."/>
            <person name="Xin Y."/>
            <person name="Zhou J."/>
            <person name="Deng J."/>
            <person name="Jiang H."/>
            <person name="Liu Y."/>
            <person name="Qu J."/>
            <person name="Song X.-Z."/>
            <person name="Zhang L."/>
            <person name="Villasana D."/>
            <person name="Johnson A."/>
            <person name="Liu J."/>
            <person name="Liyanage D."/>
            <person name="Lorensuhewa L."/>
            <person name="Robinson T."/>
            <person name="Song A."/>
            <person name="Song B.-B."/>
            <person name="Dinh H."/>
            <person name="Thornton R."/>
            <person name="Coyle M."/>
            <person name="Francisco L."/>
            <person name="Jackson L."/>
            <person name="Javaid M."/>
            <person name="Korchina V."/>
            <person name="Kovar C."/>
            <person name="Mata R."/>
            <person name="Mathew T."/>
            <person name="Ngo R."/>
            <person name="Nguyen L."/>
            <person name="Nguyen N."/>
            <person name="Okwuonu G."/>
            <person name="Ongeri F."/>
            <person name="Pham C."/>
            <person name="Simmons D."/>
            <person name="Wilczek-Boney K."/>
            <person name="Hale W."/>
            <person name="Jakkamsetti A."/>
            <person name="Pham P."/>
            <person name="Ruth R."/>
            <person name="San Lucas F."/>
            <person name="Warren J."/>
            <person name="Zhang J."/>
            <person name="Zhao Z."/>
            <person name="Zhou C."/>
            <person name="Zhu D."/>
            <person name="Lee S."/>
            <person name="Bess C."/>
            <person name="Blankenburg K."/>
            <person name="Forbes L."/>
            <person name="Fu Q."/>
            <person name="Gubbala S."/>
            <person name="Hirani K."/>
            <person name="Jayaseelan J.C."/>
            <person name="Lara F."/>
            <person name="Munidasa M."/>
            <person name="Palculict T."/>
            <person name="Patil S."/>
            <person name="Pu L.-L."/>
            <person name="Saada N."/>
            <person name="Tang L."/>
            <person name="Weissenberger G."/>
            <person name="Zhu Y."/>
            <person name="Hemphill L."/>
            <person name="Shang Y."/>
            <person name="Youmans B."/>
            <person name="Ayvaz T."/>
            <person name="Ross M."/>
            <person name="Santibanez J."/>
            <person name="Aqrawi P."/>
            <person name="Gross S."/>
            <person name="Joshi V."/>
            <person name="Fowler G."/>
            <person name="Nazareth L."/>
            <person name="Reid J."/>
            <person name="Worley K."/>
            <person name="Petrosino J."/>
            <person name="Highlander S."/>
            <person name="Gibbs R."/>
        </authorList>
    </citation>
    <scope>NUCLEOTIDE SEQUENCE [LARGE SCALE GENOMIC DNA]</scope>
    <source>
        <strain evidence="3">MN8</strain>
    </source>
</reference>
<gene>
    <name evidence="3" type="ORF">HMPREF0769_10560</name>
</gene>
<dbReference type="RefSeq" id="WP_000159835.1">
    <property type="nucleotide sequence ID" value="NZ_CM000952.1"/>
</dbReference>
<keyword evidence="2" id="KW-0472">Membrane</keyword>
<organism evidence="3">
    <name type="scientific">Staphylococcus aureus subsp. aureus MN8</name>
    <dbReference type="NCBI Taxonomy" id="548470"/>
    <lineage>
        <taxon>Bacteria</taxon>
        <taxon>Bacillati</taxon>
        <taxon>Bacillota</taxon>
        <taxon>Bacilli</taxon>
        <taxon>Bacillales</taxon>
        <taxon>Staphylococcaceae</taxon>
        <taxon>Staphylococcus</taxon>
    </lineage>
</organism>
<proteinExistence type="predicted"/>
<dbReference type="AlphaFoldDB" id="A0A0E1XCN7"/>
<dbReference type="EMBL" id="ACJA02000001">
    <property type="protein sequence ID" value="EFH96558.1"/>
    <property type="molecule type" value="Genomic_DNA"/>
</dbReference>
<protein>
    <submittedName>
        <fullName evidence="3">Uncharacterized protein</fullName>
    </submittedName>
</protein>
<comment type="caution">
    <text evidence="3">The sequence shown here is derived from an EMBL/GenBank/DDBJ whole genome shotgun (WGS) entry which is preliminary data.</text>
</comment>
<dbReference type="Proteomes" id="UP000003455">
    <property type="component" value="Chromosome"/>
</dbReference>
<feature type="compositionally biased region" description="Polar residues" evidence="1">
    <location>
        <begin position="10"/>
        <end position="24"/>
    </location>
</feature>
<evidence type="ECO:0000256" key="2">
    <source>
        <dbReference type="SAM" id="Phobius"/>
    </source>
</evidence>